<comment type="caution">
    <text evidence="2">The sequence shown here is derived from an EMBL/GenBank/DDBJ whole genome shotgun (WGS) entry which is preliminary data.</text>
</comment>
<dbReference type="EMBL" id="LSBJ02000012">
    <property type="protein sequence ID" value="OAQ59005.1"/>
    <property type="molecule type" value="Genomic_DNA"/>
</dbReference>
<keyword evidence="3" id="KW-1185">Reference proteome</keyword>
<dbReference type="KEGG" id="pchm:VFPPC_14926"/>
<proteinExistence type="predicted"/>
<evidence type="ECO:0000256" key="1">
    <source>
        <dbReference type="SAM" id="MobiDB-lite"/>
    </source>
</evidence>
<reference evidence="2 3" key="1">
    <citation type="journal article" date="2016" name="PLoS Pathog.">
        <title>Biosynthesis of antibiotic leucinostatins in bio-control fungus Purpureocillium lilacinum and their inhibition on phytophthora revealed by genome mining.</title>
        <authorList>
            <person name="Wang G."/>
            <person name="Liu Z."/>
            <person name="Lin R."/>
            <person name="Li E."/>
            <person name="Mao Z."/>
            <person name="Ling J."/>
            <person name="Yang Y."/>
            <person name="Yin W.B."/>
            <person name="Xie B."/>
        </authorList>
    </citation>
    <scope>NUCLEOTIDE SEQUENCE [LARGE SCALE GENOMIC DNA]</scope>
    <source>
        <strain evidence="2">170</strain>
    </source>
</reference>
<feature type="region of interest" description="Disordered" evidence="1">
    <location>
        <begin position="118"/>
        <end position="186"/>
    </location>
</feature>
<name>A0A179F0L7_METCM</name>
<organism evidence="2 3">
    <name type="scientific">Pochonia chlamydosporia 170</name>
    <dbReference type="NCBI Taxonomy" id="1380566"/>
    <lineage>
        <taxon>Eukaryota</taxon>
        <taxon>Fungi</taxon>
        <taxon>Dikarya</taxon>
        <taxon>Ascomycota</taxon>
        <taxon>Pezizomycotina</taxon>
        <taxon>Sordariomycetes</taxon>
        <taxon>Hypocreomycetidae</taxon>
        <taxon>Hypocreales</taxon>
        <taxon>Clavicipitaceae</taxon>
        <taxon>Pochonia</taxon>
    </lineage>
</organism>
<feature type="compositionally biased region" description="Polar residues" evidence="1">
    <location>
        <begin position="143"/>
        <end position="167"/>
    </location>
</feature>
<gene>
    <name evidence="2" type="ORF">VFPPC_14926</name>
</gene>
<dbReference type="Proteomes" id="UP000078397">
    <property type="component" value="Unassembled WGS sequence"/>
</dbReference>
<feature type="compositionally biased region" description="Polar residues" evidence="1">
    <location>
        <begin position="177"/>
        <end position="186"/>
    </location>
</feature>
<evidence type="ECO:0000313" key="2">
    <source>
        <dbReference type="EMBL" id="OAQ59005.1"/>
    </source>
</evidence>
<dbReference type="RefSeq" id="XP_018137085.1">
    <property type="nucleotide sequence ID" value="XM_018292693.1"/>
</dbReference>
<sequence>MDLTDDQLRCCTFVRIATRLAPHRGSAAPLGEGFHTAHVLLFLPITERQNASLVKLLLDMPKNSYESPGRWVAVEGYMIGILNKDCLAQPPKDFDTTVDIPVVVARDIKWLTSNLLDNREPGAPTVAPPTPPLEERRRRRNKSATLPLSSNASPTALATSAGQTSPQKMGKLPHASPRTSLVSTSI</sequence>
<dbReference type="GeneID" id="28856687"/>
<evidence type="ECO:0000313" key="3">
    <source>
        <dbReference type="Proteomes" id="UP000078397"/>
    </source>
</evidence>
<protein>
    <submittedName>
        <fullName evidence="2">Uncharacterized protein</fullName>
    </submittedName>
</protein>
<dbReference type="AlphaFoldDB" id="A0A179F0L7"/>
<accession>A0A179F0L7</accession>